<dbReference type="PANTHER" id="PTHR32552:SF81">
    <property type="entry name" value="TONB-DEPENDENT OUTER MEMBRANE RECEPTOR"/>
    <property type="match status" value="1"/>
</dbReference>
<evidence type="ECO:0000256" key="5">
    <source>
        <dbReference type="ARBA" id="ARBA00022692"/>
    </source>
</evidence>
<evidence type="ECO:0000259" key="14">
    <source>
        <dbReference type="Pfam" id="PF00593"/>
    </source>
</evidence>
<keyword evidence="6" id="KW-0408">Iron</keyword>
<evidence type="ECO:0000256" key="8">
    <source>
        <dbReference type="ARBA" id="ARBA00023077"/>
    </source>
</evidence>
<dbReference type="InterPro" id="IPR012910">
    <property type="entry name" value="Plug_dom"/>
</dbReference>
<keyword evidence="5 11" id="KW-0812">Transmembrane</keyword>
<evidence type="ECO:0000256" key="12">
    <source>
        <dbReference type="RuleBase" id="RU003357"/>
    </source>
</evidence>
<evidence type="ECO:0000256" key="9">
    <source>
        <dbReference type="ARBA" id="ARBA00023136"/>
    </source>
</evidence>
<evidence type="ECO:0000313" key="16">
    <source>
        <dbReference type="EMBL" id="MFC6633999.1"/>
    </source>
</evidence>
<accession>A0ABW1YRL2</accession>
<dbReference type="SUPFAM" id="SSF56935">
    <property type="entry name" value="Porins"/>
    <property type="match status" value="1"/>
</dbReference>
<evidence type="ECO:0000256" key="10">
    <source>
        <dbReference type="ARBA" id="ARBA00023237"/>
    </source>
</evidence>
<evidence type="ECO:0000256" key="6">
    <source>
        <dbReference type="ARBA" id="ARBA00023004"/>
    </source>
</evidence>
<organism evidence="16 17">
    <name type="scientific">Microbulbifer taiwanensis</name>
    <dbReference type="NCBI Taxonomy" id="986746"/>
    <lineage>
        <taxon>Bacteria</taxon>
        <taxon>Pseudomonadati</taxon>
        <taxon>Pseudomonadota</taxon>
        <taxon>Gammaproteobacteria</taxon>
        <taxon>Cellvibrionales</taxon>
        <taxon>Microbulbiferaceae</taxon>
        <taxon>Microbulbifer</taxon>
    </lineage>
</organism>
<evidence type="ECO:0000256" key="11">
    <source>
        <dbReference type="PROSITE-ProRule" id="PRU01360"/>
    </source>
</evidence>
<feature type="chain" id="PRO_5047107932" evidence="13">
    <location>
        <begin position="29"/>
        <end position="752"/>
    </location>
</feature>
<comment type="subcellular location">
    <subcellularLocation>
        <location evidence="1 11">Cell outer membrane</location>
        <topology evidence="1 11">Multi-pass membrane protein</topology>
    </subcellularLocation>
</comment>
<evidence type="ECO:0000256" key="2">
    <source>
        <dbReference type="ARBA" id="ARBA00022448"/>
    </source>
</evidence>
<keyword evidence="2 11" id="KW-0813">Transport</keyword>
<keyword evidence="8 12" id="KW-0798">TonB box</keyword>
<keyword evidence="7" id="KW-0406">Ion transport</keyword>
<feature type="domain" description="TonB-dependent receptor plug" evidence="15">
    <location>
        <begin position="51"/>
        <end position="156"/>
    </location>
</feature>
<feature type="signal peptide" evidence="13">
    <location>
        <begin position="1"/>
        <end position="28"/>
    </location>
</feature>
<comment type="caution">
    <text evidence="16">The sequence shown here is derived from an EMBL/GenBank/DDBJ whole genome shotgun (WGS) entry which is preliminary data.</text>
</comment>
<dbReference type="InterPro" id="IPR037066">
    <property type="entry name" value="Plug_dom_sf"/>
</dbReference>
<evidence type="ECO:0000256" key="4">
    <source>
        <dbReference type="ARBA" id="ARBA00022496"/>
    </source>
</evidence>
<keyword evidence="16" id="KW-0675">Receptor</keyword>
<name>A0ABW1YRL2_9GAMM</name>
<dbReference type="PROSITE" id="PS52016">
    <property type="entry name" value="TONB_DEPENDENT_REC_3"/>
    <property type="match status" value="1"/>
</dbReference>
<keyword evidence="9 11" id="KW-0472">Membrane</keyword>
<dbReference type="Proteomes" id="UP001596425">
    <property type="component" value="Unassembled WGS sequence"/>
</dbReference>
<evidence type="ECO:0000259" key="15">
    <source>
        <dbReference type="Pfam" id="PF07715"/>
    </source>
</evidence>
<comment type="similarity">
    <text evidence="11 12">Belongs to the TonB-dependent receptor family.</text>
</comment>
<protein>
    <submittedName>
        <fullName evidence="16">TonB-dependent receptor</fullName>
    </submittedName>
</protein>
<dbReference type="RefSeq" id="WP_193190280.1">
    <property type="nucleotide sequence ID" value="NZ_JACZFR010000012.1"/>
</dbReference>
<evidence type="ECO:0000256" key="3">
    <source>
        <dbReference type="ARBA" id="ARBA00022452"/>
    </source>
</evidence>
<dbReference type="EMBL" id="JBHSVR010000001">
    <property type="protein sequence ID" value="MFC6633999.1"/>
    <property type="molecule type" value="Genomic_DNA"/>
</dbReference>
<keyword evidence="3 11" id="KW-1134">Transmembrane beta strand</keyword>
<dbReference type="Pfam" id="PF00593">
    <property type="entry name" value="TonB_dep_Rec_b-barrel"/>
    <property type="match status" value="1"/>
</dbReference>
<evidence type="ECO:0000313" key="17">
    <source>
        <dbReference type="Proteomes" id="UP001596425"/>
    </source>
</evidence>
<evidence type="ECO:0000256" key="1">
    <source>
        <dbReference type="ARBA" id="ARBA00004571"/>
    </source>
</evidence>
<dbReference type="PANTHER" id="PTHR32552">
    <property type="entry name" value="FERRICHROME IRON RECEPTOR-RELATED"/>
    <property type="match status" value="1"/>
</dbReference>
<dbReference type="InterPro" id="IPR000531">
    <property type="entry name" value="Beta-barrel_TonB"/>
</dbReference>
<dbReference type="InterPro" id="IPR039426">
    <property type="entry name" value="TonB-dep_rcpt-like"/>
</dbReference>
<keyword evidence="17" id="KW-1185">Reference proteome</keyword>
<dbReference type="Gene3D" id="2.40.170.20">
    <property type="entry name" value="TonB-dependent receptor, beta-barrel domain"/>
    <property type="match status" value="1"/>
</dbReference>
<evidence type="ECO:0000256" key="7">
    <source>
        <dbReference type="ARBA" id="ARBA00023065"/>
    </source>
</evidence>
<keyword evidence="4" id="KW-0410">Iron transport</keyword>
<keyword evidence="10 11" id="KW-0998">Cell outer membrane</keyword>
<dbReference type="Pfam" id="PF07715">
    <property type="entry name" value="Plug"/>
    <property type="match status" value="1"/>
</dbReference>
<reference evidence="17" key="1">
    <citation type="journal article" date="2019" name="Int. J. Syst. Evol. Microbiol.">
        <title>The Global Catalogue of Microorganisms (GCM) 10K type strain sequencing project: providing services to taxonomists for standard genome sequencing and annotation.</title>
        <authorList>
            <consortium name="The Broad Institute Genomics Platform"/>
            <consortium name="The Broad Institute Genome Sequencing Center for Infectious Disease"/>
            <person name="Wu L."/>
            <person name="Ma J."/>
        </authorList>
    </citation>
    <scope>NUCLEOTIDE SEQUENCE [LARGE SCALE GENOMIC DNA]</scope>
    <source>
        <strain evidence="17">CGMCC 1.13718</strain>
    </source>
</reference>
<dbReference type="Gene3D" id="2.170.130.10">
    <property type="entry name" value="TonB-dependent receptor, plug domain"/>
    <property type="match status" value="1"/>
</dbReference>
<sequence length="752" mass="81291">MKKAAKRTFPVSLLSCLIAAAASPSVQAQAGDSQMLEEIIVTAQKREQSIVDVPLTISSLDRETLKDLGIDRFDSLSDMVPGLVVQQQSVNNNGYVIRGITSDDGSAPGAARVSVYLNGTDVSRSRASYFEVYDMERIEVVKGPQSTLFGTAASIGAMSFITAKPQREFASALTVGGGDYAMRKIEGMVTGGGETLQGRLAFVSRERDGYIENTSGEADLNGYERFAYRPSLRIAPNESLTIDLVYNYDKAEDPGTAFVNEAFLFTDDAALSVPDNDVLGMDDIGVDRTVKDFNATVSWELSDSLALTYIGAQREYDSLEAFDADGTGYEMLNFSEEATGDQSSHELRLNFSGERINGFVGASYFQEEAEQFVGFASEEGLFLSCAGALALAGIESCNGDATALLTGGLVSALPYESYYANGADNSSLNLFADVSYLITPELEATVGARLIEEERESSYRSALPPSAILAAQGINSDLFFGLALNTQGETIAGDTDNSALLPRFNLLYTLNDSANLYGTVSRGERAQVIDMASGVESIIPAEEITNYEFGLKGRLSDTALDYSLAVFYQDYENFQVNVVDQDSGQIRTENAGSATNTGIEADLRWSATENLMLLANAAYIDAGIDDDTNNGTYAGNQFRLQPEFTGALSYIYEMPINAALLFTSSGSWSYRSSVYFDIENRFEEDAVDLLNLRAGIAASDRNWTLNLAASNLLDEEYIMDAGNSGDAFGFPTYIQGAPRTLSLEFSKQFGAF</sequence>
<evidence type="ECO:0000256" key="13">
    <source>
        <dbReference type="SAM" id="SignalP"/>
    </source>
</evidence>
<proteinExistence type="inferred from homology"/>
<keyword evidence="13" id="KW-0732">Signal</keyword>
<gene>
    <name evidence="16" type="ORF">ACFQBM_11925</name>
</gene>
<dbReference type="InterPro" id="IPR036942">
    <property type="entry name" value="Beta-barrel_TonB_sf"/>
</dbReference>
<feature type="domain" description="TonB-dependent receptor-like beta-barrel" evidence="14">
    <location>
        <begin position="241"/>
        <end position="712"/>
    </location>
</feature>